<dbReference type="InterPro" id="IPR000056">
    <property type="entry name" value="Ribul_P_3_epim-like"/>
</dbReference>
<dbReference type="PIRSF" id="PIRSF001461">
    <property type="entry name" value="RPE"/>
    <property type="match status" value="1"/>
</dbReference>
<dbReference type="CDD" id="cd00429">
    <property type="entry name" value="RPE"/>
    <property type="match status" value="1"/>
</dbReference>
<evidence type="ECO:0000313" key="16">
    <source>
        <dbReference type="Proteomes" id="UP000198755"/>
    </source>
</evidence>
<evidence type="ECO:0000256" key="1">
    <source>
        <dbReference type="ARBA" id="ARBA00001782"/>
    </source>
</evidence>
<feature type="binding site" evidence="10">
    <location>
        <begin position="174"/>
        <end position="176"/>
    </location>
    <ligand>
        <name>substrate</name>
    </ligand>
</feature>
<feature type="active site" description="Proton acceptor" evidence="10 12">
    <location>
        <position position="36"/>
    </location>
</feature>
<feature type="binding site" evidence="10 14">
    <location>
        <begin position="196"/>
        <end position="197"/>
    </location>
    <ligand>
        <name>substrate</name>
    </ligand>
</feature>
<evidence type="ECO:0000256" key="13">
    <source>
        <dbReference type="PIRSR" id="PIRSR001461-2"/>
    </source>
</evidence>
<evidence type="ECO:0000313" key="15">
    <source>
        <dbReference type="EMBL" id="SFK74170.1"/>
    </source>
</evidence>
<dbReference type="GO" id="GO:0004750">
    <property type="term" value="F:D-ribulose-phosphate 3-epimerase activity"/>
    <property type="evidence" value="ECO:0007669"/>
    <property type="project" value="UniProtKB-UniRule"/>
</dbReference>
<dbReference type="InterPro" id="IPR026019">
    <property type="entry name" value="Ribul_P_3_epim"/>
</dbReference>
<comment type="cofactor">
    <cofactor evidence="4">
        <name>Zn(2+)</name>
        <dbReference type="ChEBI" id="CHEBI:29105"/>
    </cofactor>
</comment>
<reference evidence="15 16" key="1">
    <citation type="submission" date="2016-10" db="EMBL/GenBank/DDBJ databases">
        <authorList>
            <person name="de Groot N.N."/>
        </authorList>
    </citation>
    <scope>NUCLEOTIDE SEQUENCE [LARGE SCALE GENOMIC DNA]</scope>
    <source>
        <strain evidence="15 16">NE2</strain>
    </source>
</reference>
<dbReference type="AlphaFoldDB" id="A0A1I4C0L9"/>
<feature type="binding site" evidence="10 13">
    <location>
        <position position="174"/>
    </location>
    <ligand>
        <name>a divalent metal cation</name>
        <dbReference type="ChEBI" id="CHEBI:60240"/>
    </ligand>
</feature>
<evidence type="ECO:0000256" key="6">
    <source>
        <dbReference type="ARBA" id="ARBA00009541"/>
    </source>
</evidence>
<keyword evidence="10 11" id="KW-0119">Carbohydrate metabolism</keyword>
<comment type="cofactor">
    <cofactor evidence="10 13">
        <name>a divalent metal cation</name>
        <dbReference type="ChEBI" id="CHEBI:60240"/>
    </cofactor>
    <text evidence="10 13">Binds 1 divalent metal cation per subunit.</text>
</comment>
<dbReference type="NCBIfam" id="NF004076">
    <property type="entry name" value="PRK05581.1-4"/>
    <property type="match status" value="1"/>
</dbReference>
<keyword evidence="13" id="KW-0862">Zinc</keyword>
<dbReference type="SUPFAM" id="SSF51366">
    <property type="entry name" value="Ribulose-phoshate binding barrel"/>
    <property type="match status" value="1"/>
</dbReference>
<keyword evidence="13" id="KW-0170">Cobalt</keyword>
<keyword evidence="16" id="KW-1185">Reference proteome</keyword>
<feature type="active site" description="Proton donor" evidence="10 12">
    <location>
        <position position="174"/>
    </location>
</feature>
<dbReference type="GO" id="GO:0005737">
    <property type="term" value="C:cytoplasm"/>
    <property type="evidence" value="ECO:0007669"/>
    <property type="project" value="UniProtKB-ARBA"/>
</dbReference>
<evidence type="ECO:0000256" key="3">
    <source>
        <dbReference type="ARBA" id="ARBA00001941"/>
    </source>
</evidence>
<dbReference type="InterPro" id="IPR011060">
    <property type="entry name" value="RibuloseP-bd_barrel"/>
</dbReference>
<protein>
    <recommendedName>
        <fullName evidence="7 10">Ribulose-phosphate 3-epimerase</fullName>
        <ecNumber evidence="7 10">5.1.3.1</ecNumber>
    </recommendedName>
</protein>
<proteinExistence type="inferred from homology"/>
<dbReference type="NCBIfam" id="TIGR01163">
    <property type="entry name" value="rpe"/>
    <property type="match status" value="1"/>
</dbReference>
<feature type="binding site" evidence="10 14">
    <location>
        <begin position="143"/>
        <end position="146"/>
    </location>
    <ligand>
        <name>substrate</name>
    </ligand>
</feature>
<dbReference type="HAMAP" id="MF_02227">
    <property type="entry name" value="RPE"/>
    <property type="match status" value="1"/>
</dbReference>
<dbReference type="FunFam" id="3.20.20.70:FF:000004">
    <property type="entry name" value="Ribulose-phosphate 3-epimerase"/>
    <property type="match status" value="1"/>
</dbReference>
<dbReference type="PROSITE" id="PS01085">
    <property type="entry name" value="RIBUL_P_3_EPIMER_1"/>
    <property type="match status" value="1"/>
</dbReference>
<keyword evidence="8 10" id="KW-0479">Metal-binding</keyword>
<keyword evidence="13" id="KW-0464">Manganese</keyword>
<comment type="cofactor">
    <cofactor evidence="2">
        <name>Mn(2+)</name>
        <dbReference type="ChEBI" id="CHEBI:29035"/>
    </cofactor>
</comment>
<accession>A0A1I4C0L9</accession>
<evidence type="ECO:0000256" key="11">
    <source>
        <dbReference type="PIRNR" id="PIRNR001461"/>
    </source>
</evidence>
<dbReference type="GO" id="GO:0019323">
    <property type="term" value="P:pentose catabolic process"/>
    <property type="evidence" value="ECO:0007669"/>
    <property type="project" value="UniProtKB-UniRule"/>
</dbReference>
<evidence type="ECO:0000256" key="10">
    <source>
        <dbReference type="HAMAP-Rule" id="MF_02227"/>
    </source>
</evidence>
<dbReference type="EC" id="5.1.3.1" evidence="7 10"/>
<feature type="binding site" evidence="10 14">
    <location>
        <position position="9"/>
    </location>
    <ligand>
        <name>substrate</name>
    </ligand>
</feature>
<evidence type="ECO:0000256" key="4">
    <source>
        <dbReference type="ARBA" id="ARBA00001947"/>
    </source>
</evidence>
<dbReference type="PANTHER" id="PTHR11749">
    <property type="entry name" value="RIBULOSE-5-PHOSPHATE-3-EPIMERASE"/>
    <property type="match status" value="1"/>
</dbReference>
<dbReference type="GO" id="GO:0046872">
    <property type="term" value="F:metal ion binding"/>
    <property type="evidence" value="ECO:0007669"/>
    <property type="project" value="UniProtKB-UniRule"/>
</dbReference>
<feature type="binding site" evidence="10 13">
    <location>
        <position position="34"/>
    </location>
    <ligand>
        <name>a divalent metal cation</name>
        <dbReference type="ChEBI" id="CHEBI:60240"/>
    </ligand>
</feature>
<feature type="binding site" evidence="14">
    <location>
        <position position="176"/>
    </location>
    <ligand>
        <name>substrate</name>
    </ligand>
</feature>
<comment type="catalytic activity">
    <reaction evidence="1 10 11">
        <text>D-ribulose 5-phosphate = D-xylulose 5-phosphate</text>
        <dbReference type="Rhea" id="RHEA:13677"/>
        <dbReference type="ChEBI" id="CHEBI:57737"/>
        <dbReference type="ChEBI" id="CHEBI:58121"/>
        <dbReference type="EC" id="5.1.3.1"/>
    </reaction>
</comment>
<name>A0A1I4C0L9_9HYPH</name>
<evidence type="ECO:0000256" key="12">
    <source>
        <dbReference type="PIRSR" id="PIRSR001461-1"/>
    </source>
</evidence>
<feature type="binding site" evidence="10 14">
    <location>
        <position position="67"/>
    </location>
    <ligand>
        <name>substrate</name>
    </ligand>
</feature>
<dbReference type="RefSeq" id="WP_175492645.1">
    <property type="nucleotide sequence ID" value="NZ_FOSN01000017.1"/>
</dbReference>
<evidence type="ECO:0000256" key="9">
    <source>
        <dbReference type="ARBA" id="ARBA00023235"/>
    </source>
</evidence>
<evidence type="ECO:0000256" key="8">
    <source>
        <dbReference type="ARBA" id="ARBA00022723"/>
    </source>
</evidence>
<comment type="cofactor">
    <cofactor evidence="3">
        <name>Co(2+)</name>
        <dbReference type="ChEBI" id="CHEBI:48828"/>
    </cofactor>
</comment>
<dbReference type="STRING" id="1612308.SAMN05444581_11756"/>
<keyword evidence="9 10" id="KW-0413">Isomerase</keyword>
<gene>
    <name evidence="10" type="primary">rpe</name>
    <name evidence="15" type="ORF">SAMN05444581_11756</name>
</gene>
<sequence>MASIVIAPSILSADFARLGEEVRAIADASANWIHVDVMDGHFVPNLTIGPAVVRALRPHTSLPFDVHLMIAPYDPYLAAFAEAGADLIAIHAEAGPHLHRGLQAIRALGKRAGVVLNPATPASSVQYALDLVDLILVMSVNPGFGGQAFIPSAVEKVAELRAMIGQRPIRLEVDGGINAETAALVAAAGADTLVAGSAVFQGGPNHYAGNIAAIRSAAEGAQRRAAA</sequence>
<dbReference type="Gene3D" id="3.20.20.70">
    <property type="entry name" value="Aldolase class I"/>
    <property type="match status" value="1"/>
</dbReference>
<organism evidence="15 16">
    <name type="scientific">Methylocapsa palsarum</name>
    <dbReference type="NCBI Taxonomy" id="1612308"/>
    <lineage>
        <taxon>Bacteria</taxon>
        <taxon>Pseudomonadati</taxon>
        <taxon>Pseudomonadota</taxon>
        <taxon>Alphaproteobacteria</taxon>
        <taxon>Hyphomicrobiales</taxon>
        <taxon>Beijerinckiaceae</taxon>
        <taxon>Methylocapsa</taxon>
    </lineage>
</organism>
<feature type="binding site" evidence="10 13">
    <location>
        <position position="67"/>
    </location>
    <ligand>
        <name>a divalent metal cation</name>
        <dbReference type="ChEBI" id="CHEBI:60240"/>
    </ligand>
</feature>
<comment type="cofactor">
    <cofactor evidence="5">
        <name>Fe(2+)</name>
        <dbReference type="ChEBI" id="CHEBI:29033"/>
    </cofactor>
</comment>
<evidence type="ECO:0000256" key="7">
    <source>
        <dbReference type="ARBA" id="ARBA00013188"/>
    </source>
</evidence>
<dbReference type="Proteomes" id="UP000198755">
    <property type="component" value="Unassembled WGS sequence"/>
</dbReference>
<evidence type="ECO:0000256" key="14">
    <source>
        <dbReference type="PIRSR" id="PIRSR001461-3"/>
    </source>
</evidence>
<evidence type="ECO:0000256" key="5">
    <source>
        <dbReference type="ARBA" id="ARBA00001954"/>
    </source>
</evidence>
<dbReference type="PROSITE" id="PS01086">
    <property type="entry name" value="RIBUL_P_3_EPIMER_2"/>
    <property type="match status" value="1"/>
</dbReference>
<comment type="function">
    <text evidence="10">Catalyzes the reversible epimerization of D-ribulose 5-phosphate to D-xylulose 5-phosphate.</text>
</comment>
<dbReference type="InterPro" id="IPR013785">
    <property type="entry name" value="Aldolase_TIM"/>
</dbReference>
<dbReference type="EMBL" id="FOSN01000017">
    <property type="protein sequence ID" value="SFK74170.1"/>
    <property type="molecule type" value="Genomic_DNA"/>
</dbReference>
<dbReference type="GO" id="GO:0006098">
    <property type="term" value="P:pentose-phosphate shunt"/>
    <property type="evidence" value="ECO:0007669"/>
    <property type="project" value="UniProtKB-UniRule"/>
</dbReference>
<comment type="similarity">
    <text evidence="6 10 11">Belongs to the ribulose-phosphate 3-epimerase family.</text>
</comment>
<comment type="pathway">
    <text evidence="10">Carbohydrate degradation.</text>
</comment>
<dbReference type="Pfam" id="PF00834">
    <property type="entry name" value="Ribul_P_3_epim"/>
    <property type="match status" value="1"/>
</dbReference>
<feature type="binding site" evidence="10 13">
    <location>
        <position position="36"/>
    </location>
    <ligand>
        <name>a divalent metal cation</name>
        <dbReference type="ChEBI" id="CHEBI:60240"/>
    </ligand>
</feature>
<evidence type="ECO:0000256" key="2">
    <source>
        <dbReference type="ARBA" id="ARBA00001936"/>
    </source>
</evidence>